<evidence type="ECO:0000313" key="1">
    <source>
        <dbReference type="EMBL" id="KAI9898257.1"/>
    </source>
</evidence>
<organism evidence="1 2">
    <name type="scientific">Trichothecium roseum</name>
    <dbReference type="NCBI Taxonomy" id="47278"/>
    <lineage>
        <taxon>Eukaryota</taxon>
        <taxon>Fungi</taxon>
        <taxon>Dikarya</taxon>
        <taxon>Ascomycota</taxon>
        <taxon>Pezizomycotina</taxon>
        <taxon>Sordariomycetes</taxon>
        <taxon>Hypocreomycetidae</taxon>
        <taxon>Hypocreales</taxon>
        <taxon>Hypocreales incertae sedis</taxon>
        <taxon>Trichothecium</taxon>
    </lineage>
</organism>
<dbReference type="Proteomes" id="UP001163324">
    <property type="component" value="Chromosome 6"/>
</dbReference>
<reference evidence="1" key="1">
    <citation type="submission" date="2022-10" db="EMBL/GenBank/DDBJ databases">
        <title>Complete Genome of Trichothecium roseum strain YXFP-22015, a Plant Pathogen Isolated from Citrus.</title>
        <authorList>
            <person name="Wang Y."/>
            <person name="Zhu L."/>
        </authorList>
    </citation>
    <scope>NUCLEOTIDE SEQUENCE</scope>
    <source>
        <strain evidence="1">YXFP-22015</strain>
    </source>
</reference>
<sequence>MALPDTPAAYLLGANGPIHAVAYSASPGTYILTGSSDRQIRLYNPCSPANGSSSSSSSSSGNTPTIVGIIRNGDQTQAATAASAAAAPQGRLIQAYAAHGYEVLSVDVAADNERFASCGGDRAVFLWDVATAATIRRFGGNLHGHSSRVNVVRFAGDPAGGVLASGGFDTTVKLWDCRSGGGGSGGRPIQSLDEATDSVTSLVVRGPEVVAGSVDGRVRTYDVRTGKVVVDVLGASVTSLDLTRDGRALLVGGLGDGGGGVRLMDRDTGSCLRSYTAPGRRNADLRVQAVLGGKEKYVVAGDESAGDDDNGSGGNGRLWVWDLLTGRVAAKLAVPWGPQGYEGNRRKRAVGRDGKEKERTNVVSCVAWRDGGWGDQFCVGGTSGVVTVYGNLKQ</sequence>
<proteinExistence type="predicted"/>
<accession>A0ACC0UVW0</accession>
<gene>
    <name evidence="1" type="ORF">N3K66_006617</name>
</gene>
<comment type="caution">
    <text evidence="1">The sequence shown here is derived from an EMBL/GenBank/DDBJ whole genome shotgun (WGS) entry which is preliminary data.</text>
</comment>
<dbReference type="EMBL" id="CM047945">
    <property type="protein sequence ID" value="KAI9898257.1"/>
    <property type="molecule type" value="Genomic_DNA"/>
</dbReference>
<evidence type="ECO:0000313" key="2">
    <source>
        <dbReference type="Proteomes" id="UP001163324"/>
    </source>
</evidence>
<name>A0ACC0UVW0_9HYPO</name>
<keyword evidence="2" id="KW-1185">Reference proteome</keyword>
<protein>
    <submittedName>
        <fullName evidence="1">Uncharacterized protein</fullName>
    </submittedName>
</protein>